<dbReference type="Proteomes" id="UP000219023">
    <property type="component" value="Unassembled WGS sequence"/>
</dbReference>
<dbReference type="SUPFAM" id="SSF53807">
    <property type="entry name" value="Helical backbone' metal receptor"/>
    <property type="match status" value="1"/>
</dbReference>
<evidence type="ECO:0000313" key="4">
    <source>
        <dbReference type="Proteomes" id="UP000219023"/>
    </source>
</evidence>
<accession>A0A285VJ63</accession>
<feature type="signal peptide" evidence="1">
    <location>
        <begin position="1"/>
        <end position="37"/>
    </location>
</feature>
<name>A0A285VJ63_9GAMM</name>
<dbReference type="InterPro" id="IPR050902">
    <property type="entry name" value="ABC_Transporter_SBP"/>
</dbReference>
<reference evidence="3 4" key="1">
    <citation type="submission" date="2017-08" db="EMBL/GenBank/DDBJ databases">
        <authorList>
            <person name="de Groot N.N."/>
        </authorList>
    </citation>
    <scope>NUCLEOTIDE SEQUENCE [LARGE SCALE GENOMIC DNA]</scope>
    <source>
        <strain evidence="3 4">USBA 855</strain>
    </source>
</reference>
<dbReference type="PANTHER" id="PTHR30535:SF34">
    <property type="entry name" value="MOLYBDATE-BINDING PROTEIN MOLA"/>
    <property type="match status" value="1"/>
</dbReference>
<keyword evidence="1" id="KW-0732">Signal</keyword>
<dbReference type="Gene3D" id="3.40.50.1980">
    <property type="entry name" value="Nitrogenase molybdenum iron protein domain"/>
    <property type="match status" value="2"/>
</dbReference>
<dbReference type="RefSeq" id="WP_245846355.1">
    <property type="nucleotide sequence ID" value="NZ_OBQJ01000003.1"/>
</dbReference>
<dbReference type="PROSITE" id="PS50983">
    <property type="entry name" value="FE_B12_PBP"/>
    <property type="match status" value="1"/>
</dbReference>
<protein>
    <submittedName>
        <fullName evidence="3">Iron complex transport system substrate-binding protein</fullName>
    </submittedName>
</protein>
<sequence length="402" mass="44045">MSEVAPFWSRSLVSPMRCMLVILAWLLIGLCPSSAFAADAPGTWPRQVTDLAGRRVRLAAPPQRIFLAQPRQLYSLLTLLDAPVERLAGWAYPLSVFDTAMAQRLAERWPALETLPTLSWSSTPDLDTEALLALAPDLVIFDLSQRSRIEGSALAGVLDRVGIPYLYTEFNRHPLRDTPDSLRLLGKALGVESRAEAINRLIRQHLARIDRRLTGVERRPEVLISIAPGLKVDCCRTNLGNGLADLVERAGGRNLAAKVAPVSGATLSKEWVLAHPPEVILNTAGQWDAGDGVRAGIGVSADDISGDLRHLSETLPGWPHLAAVREGRCYALWHGFHQGPFGIVALERIAKWLHPRRFDDLDPDATFATLLNEAGLPPGDGRFWGQLPAMKSLPPTSTTRYD</sequence>
<feature type="domain" description="Fe/B12 periplasmic-binding" evidence="2">
    <location>
        <begin position="64"/>
        <end position="361"/>
    </location>
</feature>
<gene>
    <name evidence="3" type="ORF">SAMN05421509_103143</name>
</gene>
<dbReference type="AlphaFoldDB" id="A0A285VJ63"/>
<evidence type="ECO:0000256" key="1">
    <source>
        <dbReference type="SAM" id="SignalP"/>
    </source>
</evidence>
<dbReference type="EMBL" id="OBQJ01000003">
    <property type="protein sequence ID" value="SOC54100.1"/>
    <property type="molecule type" value="Genomic_DNA"/>
</dbReference>
<evidence type="ECO:0000313" key="3">
    <source>
        <dbReference type="EMBL" id="SOC54100.1"/>
    </source>
</evidence>
<organism evidence="3 4">
    <name type="scientific">Chromohalobacter canadensis</name>
    <dbReference type="NCBI Taxonomy" id="141389"/>
    <lineage>
        <taxon>Bacteria</taxon>
        <taxon>Pseudomonadati</taxon>
        <taxon>Pseudomonadota</taxon>
        <taxon>Gammaproteobacteria</taxon>
        <taxon>Oceanospirillales</taxon>
        <taxon>Halomonadaceae</taxon>
        <taxon>Chromohalobacter</taxon>
    </lineage>
</organism>
<proteinExistence type="predicted"/>
<feature type="chain" id="PRO_5012696196" evidence="1">
    <location>
        <begin position="38"/>
        <end position="402"/>
    </location>
</feature>
<dbReference type="Pfam" id="PF01497">
    <property type="entry name" value="Peripla_BP_2"/>
    <property type="match status" value="1"/>
</dbReference>
<evidence type="ECO:0000259" key="2">
    <source>
        <dbReference type="PROSITE" id="PS50983"/>
    </source>
</evidence>
<dbReference type="InterPro" id="IPR002491">
    <property type="entry name" value="ABC_transptr_periplasmic_BD"/>
</dbReference>
<dbReference type="PANTHER" id="PTHR30535">
    <property type="entry name" value="VITAMIN B12-BINDING PROTEIN"/>
    <property type="match status" value="1"/>
</dbReference>